<evidence type="ECO:0000313" key="4">
    <source>
        <dbReference type="EMBL" id="MEN9060386.1"/>
    </source>
</evidence>
<accession>A0AAW9S6B8</accession>
<dbReference type="NCBIfam" id="TIGR00254">
    <property type="entry name" value="GGDEF"/>
    <property type="match status" value="1"/>
</dbReference>
<dbReference type="SUPFAM" id="SSF55781">
    <property type="entry name" value="GAF domain-like"/>
    <property type="match status" value="1"/>
</dbReference>
<dbReference type="CDD" id="cd01949">
    <property type="entry name" value="GGDEF"/>
    <property type="match status" value="1"/>
</dbReference>
<dbReference type="InterPro" id="IPR003018">
    <property type="entry name" value="GAF"/>
</dbReference>
<dbReference type="FunFam" id="3.30.70.270:FF:000001">
    <property type="entry name" value="Diguanylate cyclase domain protein"/>
    <property type="match status" value="1"/>
</dbReference>
<dbReference type="GO" id="GO:0005886">
    <property type="term" value="C:plasma membrane"/>
    <property type="evidence" value="ECO:0007669"/>
    <property type="project" value="TreeGrafter"/>
</dbReference>
<dbReference type="NCBIfam" id="TIGR00229">
    <property type="entry name" value="sensory_box"/>
    <property type="match status" value="1"/>
</dbReference>
<proteinExistence type="predicted"/>
<dbReference type="InterPro" id="IPR000160">
    <property type="entry name" value="GGDEF_dom"/>
</dbReference>
<keyword evidence="4" id="KW-0548">Nucleotidyltransferase</keyword>
<dbReference type="InterPro" id="IPR050469">
    <property type="entry name" value="Diguanylate_Cyclase"/>
</dbReference>
<dbReference type="PROSITE" id="PS50112">
    <property type="entry name" value="PAS"/>
    <property type="match status" value="1"/>
</dbReference>
<keyword evidence="4" id="KW-0808">Transferase</keyword>
<dbReference type="Pfam" id="PF00990">
    <property type="entry name" value="GGDEF"/>
    <property type="match status" value="1"/>
</dbReference>
<evidence type="ECO:0000313" key="5">
    <source>
        <dbReference type="Proteomes" id="UP001428774"/>
    </source>
</evidence>
<comment type="caution">
    <text evidence="4">The sequence shown here is derived from an EMBL/GenBank/DDBJ whole genome shotgun (WGS) entry which is preliminary data.</text>
</comment>
<feature type="domain" description="PAS" evidence="2">
    <location>
        <begin position="15"/>
        <end position="67"/>
    </location>
</feature>
<dbReference type="PROSITE" id="PS50887">
    <property type="entry name" value="GGDEF"/>
    <property type="match status" value="1"/>
</dbReference>
<dbReference type="SUPFAM" id="SSF55073">
    <property type="entry name" value="Nucleotide cyclase"/>
    <property type="match status" value="1"/>
</dbReference>
<dbReference type="PANTHER" id="PTHR45138">
    <property type="entry name" value="REGULATORY COMPONENTS OF SENSORY TRANSDUCTION SYSTEM"/>
    <property type="match status" value="1"/>
</dbReference>
<dbReference type="EMBL" id="JBDNCH010000002">
    <property type="protein sequence ID" value="MEN9060386.1"/>
    <property type="molecule type" value="Genomic_DNA"/>
</dbReference>
<organism evidence="4 5">
    <name type="scientific">Ponticoccus litoralis</name>
    <dbReference type="NCBI Taxonomy" id="422297"/>
    <lineage>
        <taxon>Bacteria</taxon>
        <taxon>Pseudomonadati</taxon>
        <taxon>Pseudomonadota</taxon>
        <taxon>Alphaproteobacteria</taxon>
        <taxon>Rhodobacterales</taxon>
        <taxon>Roseobacteraceae</taxon>
        <taxon>Ponticoccus</taxon>
    </lineage>
</organism>
<name>A0AAW9S6B8_9RHOB</name>
<gene>
    <name evidence="4" type="ORF">ABFB10_04410</name>
</gene>
<dbReference type="PANTHER" id="PTHR45138:SF24">
    <property type="entry name" value="DIGUANYLATE CYCLASE DGCC-RELATED"/>
    <property type="match status" value="1"/>
</dbReference>
<dbReference type="Pfam" id="PF01590">
    <property type="entry name" value="GAF"/>
    <property type="match status" value="1"/>
</dbReference>
<sequence length="484" mass="52694">MTSSDYGLPDQPDAMERLCASLCNHANDAVVLTDSDRRILWCNRAFEELTGYTLAELAGRDKDALYDAAGDTALTGPRYGGPSGNGLFPMRLRRKDGASIATEMASWPWAGSGGRLAGHFAICRDTTEEDRQHLARDSFVAILTDQRLDERTKIEAILALACDHFKMPVALVCALEGQTMSVVHAKSSLMTVSPGTRFDLGQSICSTTLAVDGPHNFANTVEIGENPTFLSYGLRSYIGKKLSVGGHTFGTLSLCSPLDRPHFTRQDSAMITLLASGIEQLLATEMRVQALESAATLDWLTGASTSRQFRQHLDDTFAQVRRNAATASLILFDVDHFKSINDQFGHDMGDRALTEIARRARRVIGPNRKLYRVGGEEFAVILAGSGADSAAIMAERLRKKVSEQQFHDDLPLITASFGVAELDEDLGGADAWLKCADISLYASKNNGRNRVTSNRSISGIDLPDEVSQALGPRQATGPKRRLRV</sequence>
<dbReference type="InterPro" id="IPR035965">
    <property type="entry name" value="PAS-like_dom_sf"/>
</dbReference>
<dbReference type="CDD" id="cd00130">
    <property type="entry name" value="PAS"/>
    <property type="match status" value="1"/>
</dbReference>
<dbReference type="AlphaFoldDB" id="A0AAW9S6B8"/>
<reference evidence="4 5" key="1">
    <citation type="submission" date="2024-05" db="EMBL/GenBank/DDBJ databases">
        <title>Genome sequence of Ponticoccus litoralis KCCM 90028.</title>
        <authorList>
            <person name="Kim J.M."/>
            <person name="Lee J.K."/>
            <person name="Choi B.J."/>
            <person name="Bayburt H."/>
            <person name="Baek J.H."/>
            <person name="Jeon C.O."/>
        </authorList>
    </citation>
    <scope>NUCLEOTIDE SEQUENCE [LARGE SCALE GENOMIC DNA]</scope>
    <source>
        <strain evidence="4 5">KCCM 90028</strain>
    </source>
</reference>
<dbReference type="Proteomes" id="UP001428774">
    <property type="component" value="Unassembled WGS sequence"/>
</dbReference>
<protein>
    <recommendedName>
        <fullName evidence="1">diguanylate cyclase</fullName>
        <ecNumber evidence="1">2.7.7.65</ecNumber>
    </recommendedName>
</protein>
<dbReference type="InterPro" id="IPR029016">
    <property type="entry name" value="GAF-like_dom_sf"/>
</dbReference>
<keyword evidence="5" id="KW-1185">Reference proteome</keyword>
<feature type="domain" description="GGDEF" evidence="3">
    <location>
        <begin position="325"/>
        <end position="456"/>
    </location>
</feature>
<dbReference type="RefSeq" id="WP_347165573.1">
    <property type="nucleotide sequence ID" value="NZ_JBDNCH010000002.1"/>
</dbReference>
<dbReference type="GO" id="GO:1902201">
    <property type="term" value="P:negative regulation of bacterial-type flagellum-dependent cell motility"/>
    <property type="evidence" value="ECO:0007669"/>
    <property type="project" value="TreeGrafter"/>
</dbReference>
<dbReference type="Pfam" id="PF13426">
    <property type="entry name" value="PAS_9"/>
    <property type="match status" value="1"/>
</dbReference>
<dbReference type="GO" id="GO:0043709">
    <property type="term" value="P:cell adhesion involved in single-species biofilm formation"/>
    <property type="evidence" value="ECO:0007669"/>
    <property type="project" value="TreeGrafter"/>
</dbReference>
<evidence type="ECO:0000256" key="1">
    <source>
        <dbReference type="ARBA" id="ARBA00012528"/>
    </source>
</evidence>
<dbReference type="Gene3D" id="3.30.450.20">
    <property type="entry name" value="PAS domain"/>
    <property type="match status" value="1"/>
</dbReference>
<dbReference type="SUPFAM" id="SSF55785">
    <property type="entry name" value="PYP-like sensor domain (PAS domain)"/>
    <property type="match status" value="1"/>
</dbReference>
<dbReference type="InterPro" id="IPR000014">
    <property type="entry name" value="PAS"/>
</dbReference>
<dbReference type="EC" id="2.7.7.65" evidence="1"/>
<dbReference type="GO" id="GO:0052621">
    <property type="term" value="F:diguanylate cyclase activity"/>
    <property type="evidence" value="ECO:0007669"/>
    <property type="project" value="UniProtKB-EC"/>
</dbReference>
<dbReference type="InterPro" id="IPR043128">
    <property type="entry name" value="Rev_trsase/Diguanyl_cyclase"/>
</dbReference>
<dbReference type="Gene3D" id="3.30.70.270">
    <property type="match status" value="1"/>
</dbReference>
<evidence type="ECO:0000259" key="3">
    <source>
        <dbReference type="PROSITE" id="PS50887"/>
    </source>
</evidence>
<evidence type="ECO:0000259" key="2">
    <source>
        <dbReference type="PROSITE" id="PS50112"/>
    </source>
</evidence>
<dbReference type="SMART" id="SM00267">
    <property type="entry name" value="GGDEF"/>
    <property type="match status" value="1"/>
</dbReference>
<dbReference type="SMART" id="SM00065">
    <property type="entry name" value="GAF"/>
    <property type="match status" value="1"/>
</dbReference>
<dbReference type="Gene3D" id="3.30.450.40">
    <property type="match status" value="1"/>
</dbReference>
<dbReference type="InterPro" id="IPR029787">
    <property type="entry name" value="Nucleotide_cyclase"/>
</dbReference>
<dbReference type="SMART" id="SM00091">
    <property type="entry name" value="PAS"/>
    <property type="match status" value="1"/>
</dbReference>